<dbReference type="Proteomes" id="UP001278500">
    <property type="component" value="Unassembled WGS sequence"/>
</dbReference>
<evidence type="ECO:0000313" key="1">
    <source>
        <dbReference type="EMBL" id="KAK3348029.1"/>
    </source>
</evidence>
<comment type="caution">
    <text evidence="1">The sequence shown here is derived from an EMBL/GenBank/DDBJ whole genome shotgun (WGS) entry which is preliminary data.</text>
</comment>
<proteinExistence type="predicted"/>
<dbReference type="EMBL" id="JAUEPP010000003">
    <property type="protein sequence ID" value="KAK3348029.1"/>
    <property type="molecule type" value="Genomic_DNA"/>
</dbReference>
<dbReference type="GeneID" id="87861610"/>
<protein>
    <submittedName>
        <fullName evidence="1">Uncharacterized protein</fullName>
    </submittedName>
</protein>
<gene>
    <name evidence="1" type="ORF">B0H65DRAFT_423417</name>
</gene>
<feature type="non-terminal residue" evidence="1">
    <location>
        <position position="1"/>
    </location>
</feature>
<reference evidence="1" key="2">
    <citation type="submission" date="2023-06" db="EMBL/GenBank/DDBJ databases">
        <authorList>
            <consortium name="Lawrence Berkeley National Laboratory"/>
            <person name="Haridas S."/>
            <person name="Hensen N."/>
            <person name="Bonometti L."/>
            <person name="Westerberg I."/>
            <person name="Brannstrom I.O."/>
            <person name="Guillou S."/>
            <person name="Cros-Aarteil S."/>
            <person name="Calhoun S."/>
            <person name="Kuo A."/>
            <person name="Mondo S."/>
            <person name="Pangilinan J."/>
            <person name="Riley R."/>
            <person name="Labutti K."/>
            <person name="Andreopoulos B."/>
            <person name="Lipzen A."/>
            <person name="Chen C."/>
            <person name="Yanf M."/>
            <person name="Daum C."/>
            <person name="Ng V."/>
            <person name="Clum A."/>
            <person name="Steindorff A."/>
            <person name="Ohm R."/>
            <person name="Martin F."/>
            <person name="Silar P."/>
            <person name="Natvig D."/>
            <person name="Lalanne C."/>
            <person name="Gautier V."/>
            <person name="Ament-Velasquez S.L."/>
            <person name="Kruys A."/>
            <person name="Hutchinson M.I."/>
            <person name="Powell A.J."/>
            <person name="Barry K."/>
            <person name="Miller A.N."/>
            <person name="Grigoriev I.V."/>
            <person name="Debuchy R."/>
            <person name="Gladieux P."/>
            <person name="Thoren M.H."/>
            <person name="Johannesson H."/>
        </authorList>
    </citation>
    <scope>NUCLEOTIDE SEQUENCE</scope>
    <source>
        <strain evidence="1">CBS 560.94</strain>
    </source>
</reference>
<organism evidence="1 2">
    <name type="scientific">Neurospora tetraspora</name>
    <dbReference type="NCBI Taxonomy" id="94610"/>
    <lineage>
        <taxon>Eukaryota</taxon>
        <taxon>Fungi</taxon>
        <taxon>Dikarya</taxon>
        <taxon>Ascomycota</taxon>
        <taxon>Pezizomycotina</taxon>
        <taxon>Sordariomycetes</taxon>
        <taxon>Sordariomycetidae</taxon>
        <taxon>Sordariales</taxon>
        <taxon>Sordariaceae</taxon>
        <taxon>Neurospora</taxon>
    </lineage>
</organism>
<accession>A0AAE0JI76</accession>
<evidence type="ECO:0000313" key="2">
    <source>
        <dbReference type="Proteomes" id="UP001278500"/>
    </source>
</evidence>
<dbReference type="RefSeq" id="XP_062683111.1">
    <property type="nucleotide sequence ID" value="XM_062824456.1"/>
</dbReference>
<reference evidence="1" key="1">
    <citation type="journal article" date="2023" name="Mol. Phylogenet. Evol.">
        <title>Genome-scale phylogeny and comparative genomics of the fungal order Sordariales.</title>
        <authorList>
            <person name="Hensen N."/>
            <person name="Bonometti L."/>
            <person name="Westerberg I."/>
            <person name="Brannstrom I.O."/>
            <person name="Guillou S."/>
            <person name="Cros-Aarteil S."/>
            <person name="Calhoun S."/>
            <person name="Haridas S."/>
            <person name="Kuo A."/>
            <person name="Mondo S."/>
            <person name="Pangilinan J."/>
            <person name="Riley R."/>
            <person name="LaButti K."/>
            <person name="Andreopoulos B."/>
            <person name="Lipzen A."/>
            <person name="Chen C."/>
            <person name="Yan M."/>
            <person name="Daum C."/>
            <person name="Ng V."/>
            <person name="Clum A."/>
            <person name="Steindorff A."/>
            <person name="Ohm R.A."/>
            <person name="Martin F."/>
            <person name="Silar P."/>
            <person name="Natvig D.O."/>
            <person name="Lalanne C."/>
            <person name="Gautier V."/>
            <person name="Ament-Velasquez S.L."/>
            <person name="Kruys A."/>
            <person name="Hutchinson M.I."/>
            <person name="Powell A.J."/>
            <person name="Barry K."/>
            <person name="Miller A.N."/>
            <person name="Grigoriev I.V."/>
            <person name="Debuchy R."/>
            <person name="Gladieux P."/>
            <person name="Hiltunen Thoren M."/>
            <person name="Johannesson H."/>
        </authorList>
    </citation>
    <scope>NUCLEOTIDE SEQUENCE</scope>
    <source>
        <strain evidence="1">CBS 560.94</strain>
    </source>
</reference>
<keyword evidence="2" id="KW-1185">Reference proteome</keyword>
<dbReference type="AlphaFoldDB" id="A0AAE0JI76"/>
<name>A0AAE0JI76_9PEZI</name>
<sequence length="49" mass="5971">YKETIGLFNEGRCFLCKEKGYIECDCFKKERFDCKRRDYIAAIVDYYLI</sequence>